<reference evidence="1" key="1">
    <citation type="submission" date="2023-07" db="EMBL/GenBank/DDBJ databases">
        <title>Black Yeasts Isolated from many extreme environments.</title>
        <authorList>
            <person name="Coleine C."/>
            <person name="Stajich J.E."/>
            <person name="Selbmann L."/>
        </authorList>
    </citation>
    <scope>NUCLEOTIDE SEQUENCE</scope>
    <source>
        <strain evidence="1">CCFEE 5714</strain>
    </source>
</reference>
<name>A0ACC3N6X5_9PEZI</name>
<proteinExistence type="predicted"/>
<sequence length="305" mass="34223">MSSQTLASWAEAAAANKWRQEPELQSSIQEINSLLEGKKSPQDVAQSLAITWEPIVRKHPGPIYGSIYPLWALLCEPIREFGGDAQHAERLADVFISIRALPDLKDERGKTIENSNHSVYWKDLPDFPFAFRDYGVPEQDCGIPGDDPADEGGALIGEELSSDWYINVRRLLNATTFAATWVHRAGFGATGLEEFTQIAWCSGLEKIDHAKVATLPENMVVAATWLTIAGEEIERKCQSNGDPGPDEEDKKRGWKLREFFPARWKLWKQALEDFASMADMDERAVVIAERAYAKMDELDTKHSSD</sequence>
<gene>
    <name evidence="1" type="ORF">LTR37_009998</name>
</gene>
<evidence type="ECO:0000313" key="2">
    <source>
        <dbReference type="Proteomes" id="UP001281147"/>
    </source>
</evidence>
<accession>A0ACC3N6X5</accession>
<organism evidence="1 2">
    <name type="scientific">Vermiconidia calcicola</name>
    <dbReference type="NCBI Taxonomy" id="1690605"/>
    <lineage>
        <taxon>Eukaryota</taxon>
        <taxon>Fungi</taxon>
        <taxon>Dikarya</taxon>
        <taxon>Ascomycota</taxon>
        <taxon>Pezizomycotina</taxon>
        <taxon>Dothideomycetes</taxon>
        <taxon>Dothideomycetidae</taxon>
        <taxon>Mycosphaerellales</taxon>
        <taxon>Extremaceae</taxon>
        <taxon>Vermiconidia</taxon>
    </lineage>
</organism>
<protein>
    <submittedName>
        <fullName evidence="1">Uncharacterized protein</fullName>
    </submittedName>
</protein>
<dbReference type="EMBL" id="JAUTXU010000080">
    <property type="protein sequence ID" value="KAK3710977.1"/>
    <property type="molecule type" value="Genomic_DNA"/>
</dbReference>
<dbReference type="Proteomes" id="UP001281147">
    <property type="component" value="Unassembled WGS sequence"/>
</dbReference>
<keyword evidence="2" id="KW-1185">Reference proteome</keyword>
<comment type="caution">
    <text evidence="1">The sequence shown here is derived from an EMBL/GenBank/DDBJ whole genome shotgun (WGS) entry which is preliminary data.</text>
</comment>
<evidence type="ECO:0000313" key="1">
    <source>
        <dbReference type="EMBL" id="KAK3710977.1"/>
    </source>
</evidence>